<organism evidence="1 2">
    <name type="scientific">Porphyromonas somerae</name>
    <dbReference type="NCBI Taxonomy" id="322095"/>
    <lineage>
        <taxon>Bacteria</taxon>
        <taxon>Pseudomonadati</taxon>
        <taxon>Bacteroidota</taxon>
        <taxon>Bacteroidia</taxon>
        <taxon>Bacteroidales</taxon>
        <taxon>Porphyromonadaceae</taxon>
        <taxon>Porphyromonas</taxon>
    </lineage>
</organism>
<evidence type="ECO:0000313" key="2">
    <source>
        <dbReference type="Proteomes" id="UP000070224"/>
    </source>
</evidence>
<name>A0A134B7A6_9PORP</name>
<sequence length="96" mass="10858">MITTKKRSEILETLLLALYKGKSVTVCTDEPGFGIRHIDDCDPIHEIAFLAEGLELEAEDEPLPHWGDQLPEGAEMYSLLRHGDDDELYVYQIAID</sequence>
<reference evidence="2" key="1">
    <citation type="submission" date="2016-01" db="EMBL/GenBank/DDBJ databases">
        <authorList>
            <person name="Mitreva M."/>
            <person name="Pepin K.H."/>
            <person name="Mihindukulasuriya K.A."/>
            <person name="Fulton R."/>
            <person name="Fronick C."/>
            <person name="O'Laughlin M."/>
            <person name="Miner T."/>
            <person name="Herter B."/>
            <person name="Rosa B.A."/>
            <person name="Cordes M."/>
            <person name="Tomlinson C."/>
            <person name="Wollam A."/>
            <person name="Palsikar V.B."/>
            <person name="Mardis E.R."/>
            <person name="Wilson R.K."/>
        </authorList>
    </citation>
    <scope>NUCLEOTIDE SEQUENCE [LARGE SCALE GENOMIC DNA]</scope>
    <source>
        <strain evidence="2">KA00683</strain>
    </source>
</reference>
<dbReference type="AlphaFoldDB" id="A0A134B7A6"/>
<protein>
    <submittedName>
        <fullName evidence="1">Uncharacterized protein</fullName>
    </submittedName>
</protein>
<dbReference type="Proteomes" id="UP000070224">
    <property type="component" value="Unassembled WGS sequence"/>
</dbReference>
<dbReference type="STRING" id="322095.HMPREF3185_01258"/>
<dbReference type="PATRIC" id="fig|322095.3.peg.1243"/>
<accession>A0A134B7A6</accession>
<dbReference type="RefSeq" id="WP_060935527.1">
    <property type="nucleotide sequence ID" value="NZ_KQ960447.1"/>
</dbReference>
<evidence type="ECO:0000313" key="1">
    <source>
        <dbReference type="EMBL" id="KXB75818.1"/>
    </source>
</evidence>
<comment type="caution">
    <text evidence="1">The sequence shown here is derived from an EMBL/GenBank/DDBJ whole genome shotgun (WGS) entry which is preliminary data.</text>
</comment>
<gene>
    <name evidence="1" type="ORF">HMPREF3185_01258</name>
</gene>
<proteinExistence type="predicted"/>
<keyword evidence="2" id="KW-1185">Reference proteome</keyword>
<dbReference type="EMBL" id="LSDK01000084">
    <property type="protein sequence ID" value="KXB75818.1"/>
    <property type="molecule type" value="Genomic_DNA"/>
</dbReference>